<gene>
    <name evidence="9" type="ORF">CDAUBV1_LOCUS1696</name>
</gene>
<evidence type="ECO:0000256" key="6">
    <source>
        <dbReference type="SAM" id="MobiDB-lite"/>
    </source>
</evidence>
<reference evidence="9" key="1">
    <citation type="submission" date="2024-06" db="EMBL/GenBank/DDBJ databases">
        <authorList>
            <person name="Liu X."/>
            <person name="Lenzi L."/>
            <person name="Haldenby T S."/>
            <person name="Uol C."/>
        </authorList>
    </citation>
    <scope>NUCLEOTIDE SEQUENCE</scope>
</reference>
<accession>A0AAV2SZC9</accession>
<dbReference type="SUPFAM" id="SSF55550">
    <property type="entry name" value="SH2 domain"/>
    <property type="match status" value="1"/>
</dbReference>
<dbReference type="SMART" id="SM00969">
    <property type="entry name" value="SOCS_box"/>
    <property type="match status" value="1"/>
</dbReference>
<evidence type="ECO:0000259" key="8">
    <source>
        <dbReference type="PROSITE" id="PS50225"/>
    </source>
</evidence>
<feature type="domain" description="SOCS box" evidence="8">
    <location>
        <begin position="960"/>
        <end position="1009"/>
    </location>
</feature>
<dbReference type="PROSITE" id="PS50001">
    <property type="entry name" value="SH2"/>
    <property type="match status" value="1"/>
</dbReference>
<dbReference type="PROSITE" id="PS50225">
    <property type="entry name" value="SOCS"/>
    <property type="match status" value="1"/>
</dbReference>
<evidence type="ECO:0000256" key="2">
    <source>
        <dbReference type="ARBA" id="ARBA00022700"/>
    </source>
</evidence>
<dbReference type="EMBL" id="CAXLJL010000059">
    <property type="protein sequence ID" value="CAL5130284.1"/>
    <property type="molecule type" value="Genomic_DNA"/>
</dbReference>
<feature type="compositionally biased region" description="Pro residues" evidence="6">
    <location>
        <begin position="447"/>
        <end position="459"/>
    </location>
</feature>
<feature type="compositionally biased region" description="Low complexity" evidence="6">
    <location>
        <begin position="660"/>
        <end position="669"/>
    </location>
</feature>
<dbReference type="PANTHER" id="PTHR10155:SF5">
    <property type="entry name" value="SUPPRESSOR OF CYTOKINE SIGNALING 7"/>
    <property type="match status" value="1"/>
</dbReference>
<name>A0AAV2SZC9_CALDB</name>
<dbReference type="GO" id="GO:0035556">
    <property type="term" value="P:intracellular signal transduction"/>
    <property type="evidence" value="ECO:0007669"/>
    <property type="project" value="InterPro"/>
</dbReference>
<evidence type="ECO:0000256" key="4">
    <source>
        <dbReference type="ARBA" id="ARBA00022999"/>
    </source>
</evidence>
<dbReference type="SMART" id="SM00253">
    <property type="entry name" value="SOCS"/>
    <property type="match status" value="1"/>
</dbReference>
<feature type="compositionally biased region" description="Polar residues" evidence="6">
    <location>
        <begin position="1077"/>
        <end position="1091"/>
    </location>
</feature>
<feature type="region of interest" description="Disordered" evidence="6">
    <location>
        <begin position="653"/>
        <end position="699"/>
    </location>
</feature>
<dbReference type="InterPro" id="IPR036860">
    <property type="entry name" value="SH2_dom_sf"/>
</dbReference>
<feature type="region of interest" description="Disordered" evidence="6">
    <location>
        <begin position="358"/>
        <end position="393"/>
    </location>
</feature>
<evidence type="ECO:0008006" key="11">
    <source>
        <dbReference type="Google" id="ProtNLM"/>
    </source>
</evidence>
<feature type="compositionally biased region" description="Polar residues" evidence="6">
    <location>
        <begin position="1033"/>
        <end position="1044"/>
    </location>
</feature>
<evidence type="ECO:0000256" key="5">
    <source>
        <dbReference type="PROSITE-ProRule" id="PRU00191"/>
    </source>
</evidence>
<dbReference type="GO" id="GO:0046935">
    <property type="term" value="F:1-phosphatidylinositol-3-kinase regulator activity"/>
    <property type="evidence" value="ECO:0007669"/>
    <property type="project" value="TreeGrafter"/>
</dbReference>
<proteinExistence type="predicted"/>
<feature type="region of interest" description="Disordered" evidence="6">
    <location>
        <begin position="439"/>
        <end position="472"/>
    </location>
</feature>
<feature type="compositionally biased region" description="Polar residues" evidence="6">
    <location>
        <begin position="169"/>
        <end position="179"/>
    </location>
</feature>
<organism evidence="9 10">
    <name type="scientific">Calicophoron daubneyi</name>
    <name type="common">Rumen fluke</name>
    <name type="synonym">Paramphistomum daubneyi</name>
    <dbReference type="NCBI Taxonomy" id="300641"/>
    <lineage>
        <taxon>Eukaryota</taxon>
        <taxon>Metazoa</taxon>
        <taxon>Spiralia</taxon>
        <taxon>Lophotrochozoa</taxon>
        <taxon>Platyhelminthes</taxon>
        <taxon>Trematoda</taxon>
        <taxon>Digenea</taxon>
        <taxon>Plagiorchiida</taxon>
        <taxon>Pronocephalata</taxon>
        <taxon>Paramphistomoidea</taxon>
        <taxon>Paramphistomidae</taxon>
        <taxon>Calicophoron</taxon>
    </lineage>
</organism>
<dbReference type="GO" id="GO:0009968">
    <property type="term" value="P:negative regulation of signal transduction"/>
    <property type="evidence" value="ECO:0007669"/>
    <property type="project" value="UniProtKB-KW"/>
</dbReference>
<feature type="compositionally biased region" description="Low complexity" evidence="6">
    <location>
        <begin position="808"/>
        <end position="824"/>
    </location>
</feature>
<feature type="compositionally biased region" description="Low complexity" evidence="6">
    <location>
        <begin position="768"/>
        <end position="786"/>
    </location>
</feature>
<dbReference type="AlphaFoldDB" id="A0AAV2SZC9"/>
<feature type="region of interest" description="Disordered" evidence="6">
    <location>
        <begin position="167"/>
        <end position="187"/>
    </location>
</feature>
<feature type="compositionally biased region" description="Polar residues" evidence="6">
    <location>
        <begin position="362"/>
        <end position="372"/>
    </location>
</feature>
<dbReference type="SUPFAM" id="SSF158235">
    <property type="entry name" value="SOCS box-like"/>
    <property type="match status" value="1"/>
</dbReference>
<dbReference type="Gene3D" id="3.30.505.10">
    <property type="entry name" value="SH2 domain"/>
    <property type="match status" value="1"/>
</dbReference>
<evidence type="ECO:0000313" key="9">
    <source>
        <dbReference type="EMBL" id="CAL5130284.1"/>
    </source>
</evidence>
<feature type="domain" description="SH2" evidence="7">
    <location>
        <begin position="856"/>
        <end position="964"/>
    </location>
</feature>
<comment type="caution">
    <text evidence="9">The sequence shown here is derived from an EMBL/GenBank/DDBJ whole genome shotgun (WGS) entry which is preliminary data.</text>
</comment>
<evidence type="ECO:0000259" key="7">
    <source>
        <dbReference type="PROSITE" id="PS50001"/>
    </source>
</evidence>
<feature type="compositionally biased region" description="Low complexity" evidence="6">
    <location>
        <begin position="1054"/>
        <end position="1076"/>
    </location>
</feature>
<dbReference type="GO" id="GO:0046854">
    <property type="term" value="P:phosphatidylinositol phosphate biosynthetic process"/>
    <property type="evidence" value="ECO:0007669"/>
    <property type="project" value="TreeGrafter"/>
</dbReference>
<dbReference type="InterPro" id="IPR036036">
    <property type="entry name" value="SOCS_box-like_dom_sf"/>
</dbReference>
<feature type="compositionally biased region" description="Low complexity" evidence="6">
    <location>
        <begin position="380"/>
        <end position="393"/>
    </location>
</feature>
<dbReference type="InterPro" id="IPR000980">
    <property type="entry name" value="SH2"/>
</dbReference>
<feature type="region of interest" description="Disordered" evidence="6">
    <location>
        <begin position="739"/>
        <end position="839"/>
    </location>
</feature>
<feature type="region of interest" description="Disordered" evidence="6">
    <location>
        <begin position="35"/>
        <end position="64"/>
    </location>
</feature>
<feature type="region of interest" description="Disordered" evidence="6">
    <location>
        <begin position="1028"/>
        <end position="1091"/>
    </location>
</feature>
<evidence type="ECO:0000256" key="1">
    <source>
        <dbReference type="ARBA" id="ARBA00022604"/>
    </source>
</evidence>
<dbReference type="Pfam" id="PF07525">
    <property type="entry name" value="SOCS_box"/>
    <property type="match status" value="1"/>
</dbReference>
<dbReference type="Proteomes" id="UP001497525">
    <property type="component" value="Unassembled WGS sequence"/>
</dbReference>
<sequence>MHRATSMCTCGRPQPVSCIQPETVQSEFPPLFTTATDSIASGTTDDTGIESSSLGASPTLPSAPHLSRMCPETRSELCTLSPARVIRKNEPCHLGKPPPIPPKLERGNPPLPPKHLPGCAEKASESIKCHGGACTQYIYEQGANFEGSSTVFRPYSPPARLSWKRESTTSHGVYNSGSPPTDPLPSKLPQTHTNVSVNPTVGRFSRVSSPILRSPHTSQLPRPDNPAFETQKAHEFGAGRATGGREGLSSQVLLSPPCSYRMNKRWDGGMRPSLPHLQSNIAKRATIPSGQTIIRGDHHASYIESPALAHQTDALTKSGCGGLQWLSNRLIRFFRSSSISRRRGRKCSPIDRSGLWHERSKSYNSPQTSKSTAFRPHGRSSSPSCHSPCHSSSSAVMQPLNRHVLSPPIPALFDRDVLTELMPSSPTFFKASRSAQQIAEKSGRCHPLPPRTANTPPPLPRHRTTGANSGSIHGCSRAPCALHSNLSNPPNSTSTSSDQFRVRRSLISSVINQTSTNGSLDRMQSTECRLCRSLRSCTNRPYFKPFQAASLRLSSTSLITSPENDRADHTTVQVLPSTSNPGVPTTLFLQSENEICESDQSPFVDKNGQIHHIHHIYHVHHFYHHHHHVHERLDAAPDAFASCPLSPLTGHVNSALPVRPSTTTPSSSSILASDSAVGATETAGHDQPSNQNTPDPQRVKVVGSCHTYSAYDTNISNPGSIGECSTWCRSCQQRVCSPPPPSSGSLQPILESSSLCPSAGEPGDGTGVRPNSTPVPSPVSASTSGTLHDHPCSNTHLARISAEPEPSPSCTLPVSSVTTTSSSHRCSRTRVPSSNDLQDSRSSFQRSMLELRKMGWYWGPLTFQQAQMLLAKRPDGTFLVRDSGHDTYILSLSFRVRGETYHTRIEHNQGRFSFWSQPQSHSASTMVEFIEKAVAHSISGQFHYFLQTSAQGQPPVEVPLLYPLSRFQVVSSLRHLTRFVILSRVRRDHIDQLPLPPMLLSFLMEKQYYVESLEAFEEAIRDRPALEFHPRHSANTSDSPSAGNANGRRSAGLRQNGSRRSNNSSSASNESGGSQATLRASTQTSPAVDAV</sequence>
<dbReference type="SMART" id="SM00252">
    <property type="entry name" value="SH2"/>
    <property type="match status" value="1"/>
</dbReference>
<keyword evidence="2" id="KW-0734">Signal transduction inhibitor</keyword>
<keyword evidence="1" id="KW-0341">Growth regulation</keyword>
<dbReference type="PANTHER" id="PTHR10155">
    <property type="entry name" value="PHOSPHATIDYLINOSITOL 3-KINASE REGULATORY SUBUNIT"/>
    <property type="match status" value="1"/>
</dbReference>
<dbReference type="Pfam" id="PF00017">
    <property type="entry name" value="SH2"/>
    <property type="match status" value="1"/>
</dbReference>
<keyword evidence="4 5" id="KW-0727">SH2 domain</keyword>
<dbReference type="InterPro" id="IPR001496">
    <property type="entry name" value="SOCS_box"/>
</dbReference>
<evidence type="ECO:0000256" key="3">
    <source>
        <dbReference type="ARBA" id="ARBA00022786"/>
    </source>
</evidence>
<keyword evidence="3" id="KW-0833">Ubl conjugation pathway</keyword>
<evidence type="ECO:0000313" key="10">
    <source>
        <dbReference type="Proteomes" id="UP001497525"/>
    </source>
</evidence>
<dbReference type="GO" id="GO:0005942">
    <property type="term" value="C:phosphatidylinositol 3-kinase complex"/>
    <property type="evidence" value="ECO:0007669"/>
    <property type="project" value="TreeGrafter"/>
</dbReference>
<protein>
    <recommendedName>
        <fullName evidence="11">Suppressor of cytokine signaling 7</fullName>
    </recommendedName>
</protein>
<feature type="compositionally biased region" description="Polar residues" evidence="6">
    <location>
        <begin position="35"/>
        <end position="60"/>
    </location>
</feature>